<name>A0AAV4SKZ2_9ARAC</name>
<reference evidence="1 2" key="1">
    <citation type="submission" date="2021-06" db="EMBL/GenBank/DDBJ databases">
        <title>Caerostris darwini draft genome.</title>
        <authorList>
            <person name="Kono N."/>
            <person name="Arakawa K."/>
        </authorList>
    </citation>
    <scope>NUCLEOTIDE SEQUENCE [LARGE SCALE GENOMIC DNA]</scope>
</reference>
<protein>
    <submittedName>
        <fullName evidence="1">Uncharacterized protein</fullName>
    </submittedName>
</protein>
<accession>A0AAV4SKZ2</accession>
<evidence type="ECO:0000313" key="2">
    <source>
        <dbReference type="Proteomes" id="UP001054837"/>
    </source>
</evidence>
<sequence>MIRRDMLHCTYQKRRNNSLGKVVILREHCASVTEPLLVCKLSPRAIQSLNLSTYSNAHNVTSDNAAVDDNDTNNCQTELTANPPKTYPPPPFITIPPHFRHHASGLGDGVTHAKISIMHQSIITSSH</sequence>
<proteinExistence type="predicted"/>
<comment type="caution">
    <text evidence="1">The sequence shown here is derived from an EMBL/GenBank/DDBJ whole genome shotgun (WGS) entry which is preliminary data.</text>
</comment>
<evidence type="ECO:0000313" key="1">
    <source>
        <dbReference type="EMBL" id="GIY34450.1"/>
    </source>
</evidence>
<keyword evidence="2" id="KW-1185">Reference proteome</keyword>
<gene>
    <name evidence="1" type="ORF">CDAR_498551</name>
</gene>
<dbReference type="Proteomes" id="UP001054837">
    <property type="component" value="Unassembled WGS sequence"/>
</dbReference>
<dbReference type="EMBL" id="BPLQ01008070">
    <property type="protein sequence ID" value="GIY34450.1"/>
    <property type="molecule type" value="Genomic_DNA"/>
</dbReference>
<dbReference type="AlphaFoldDB" id="A0AAV4SKZ2"/>
<organism evidence="1 2">
    <name type="scientific">Caerostris darwini</name>
    <dbReference type="NCBI Taxonomy" id="1538125"/>
    <lineage>
        <taxon>Eukaryota</taxon>
        <taxon>Metazoa</taxon>
        <taxon>Ecdysozoa</taxon>
        <taxon>Arthropoda</taxon>
        <taxon>Chelicerata</taxon>
        <taxon>Arachnida</taxon>
        <taxon>Araneae</taxon>
        <taxon>Araneomorphae</taxon>
        <taxon>Entelegynae</taxon>
        <taxon>Araneoidea</taxon>
        <taxon>Araneidae</taxon>
        <taxon>Caerostris</taxon>
    </lineage>
</organism>